<evidence type="ECO:0008006" key="3">
    <source>
        <dbReference type="Google" id="ProtNLM"/>
    </source>
</evidence>
<dbReference type="AlphaFoldDB" id="A0A4U1BG22"/>
<dbReference type="Proteomes" id="UP000305674">
    <property type="component" value="Unassembled WGS sequence"/>
</dbReference>
<reference evidence="1 2" key="1">
    <citation type="submission" date="2019-04" db="EMBL/GenBank/DDBJ databases">
        <authorList>
            <person name="Hwang J.C."/>
        </authorList>
    </citation>
    <scope>NUCLEOTIDE SEQUENCE [LARGE SCALE GENOMIC DNA]</scope>
    <source>
        <strain evidence="1 2">IMCC35001</strain>
    </source>
</reference>
<keyword evidence="2" id="KW-1185">Reference proteome</keyword>
<accession>A0A4U1BG22</accession>
<organism evidence="1 2">
    <name type="scientific">Ferrimonas sediminicola</name>
    <dbReference type="NCBI Taxonomy" id="2569538"/>
    <lineage>
        <taxon>Bacteria</taxon>
        <taxon>Pseudomonadati</taxon>
        <taxon>Pseudomonadota</taxon>
        <taxon>Gammaproteobacteria</taxon>
        <taxon>Alteromonadales</taxon>
        <taxon>Ferrimonadaceae</taxon>
        <taxon>Ferrimonas</taxon>
    </lineage>
</organism>
<evidence type="ECO:0000313" key="1">
    <source>
        <dbReference type="EMBL" id="TKB49370.1"/>
    </source>
</evidence>
<comment type="caution">
    <text evidence="1">The sequence shown here is derived from an EMBL/GenBank/DDBJ whole genome shotgun (WGS) entry which is preliminary data.</text>
</comment>
<protein>
    <recommendedName>
        <fullName evidence="3">Toxin CptA</fullName>
    </recommendedName>
</protein>
<dbReference type="RefSeq" id="WP_136852772.1">
    <property type="nucleotide sequence ID" value="NZ_SWCI01000004.1"/>
</dbReference>
<name>A0A4U1BG22_9GAMM</name>
<proteinExistence type="predicted"/>
<gene>
    <name evidence="1" type="ORF">FCL40_08530</name>
</gene>
<evidence type="ECO:0000313" key="2">
    <source>
        <dbReference type="Proteomes" id="UP000305674"/>
    </source>
</evidence>
<dbReference type="EMBL" id="SWCI01000004">
    <property type="protein sequence ID" value="TKB49370.1"/>
    <property type="molecule type" value="Genomic_DNA"/>
</dbReference>
<sequence length="136" mass="15206">MVEHKRYPYPAPSSCPNWLRLGLSLLLLLSLGLWPAERLPLQGAWQLLLLPVTLLPWLPRGAATSPFLLGEDGQGVELGGGEPFQLDPRSWVWGPLALLWVQPGGRLWWLSRRQVDRAGWHRLCRILISCRGAASG</sequence>
<dbReference type="OrthoDB" id="6402945at2"/>